<name>A0A284QTV1_ARMOS</name>
<protein>
    <recommendedName>
        <fullName evidence="6">Reverse transcriptase domain-containing protein</fullName>
    </recommendedName>
</protein>
<keyword evidence="3" id="KW-0540">Nuclease</keyword>
<dbReference type="PANTHER" id="PTHR37984">
    <property type="entry name" value="PROTEIN CBG26694"/>
    <property type="match status" value="1"/>
</dbReference>
<dbReference type="OMA" id="IAACTIC"/>
<dbReference type="Pfam" id="PF17919">
    <property type="entry name" value="RT_RNaseH_2"/>
    <property type="match status" value="1"/>
</dbReference>
<organism evidence="7 8">
    <name type="scientific">Armillaria ostoyae</name>
    <name type="common">Armillaria root rot fungus</name>
    <dbReference type="NCBI Taxonomy" id="47428"/>
    <lineage>
        <taxon>Eukaryota</taxon>
        <taxon>Fungi</taxon>
        <taxon>Dikarya</taxon>
        <taxon>Basidiomycota</taxon>
        <taxon>Agaricomycotina</taxon>
        <taxon>Agaricomycetes</taxon>
        <taxon>Agaricomycetidae</taxon>
        <taxon>Agaricales</taxon>
        <taxon>Marasmiineae</taxon>
        <taxon>Physalacriaceae</taxon>
        <taxon>Armillaria</taxon>
    </lineage>
</organism>
<evidence type="ECO:0000256" key="5">
    <source>
        <dbReference type="ARBA" id="ARBA00023268"/>
    </source>
</evidence>
<dbReference type="InterPro" id="IPR043128">
    <property type="entry name" value="Rev_trsase/Diguanyl_cyclase"/>
</dbReference>
<dbReference type="InterPro" id="IPR043502">
    <property type="entry name" value="DNA/RNA_pol_sf"/>
</dbReference>
<reference evidence="8" key="1">
    <citation type="journal article" date="2017" name="Nat. Ecol. Evol.">
        <title>Genome expansion and lineage-specific genetic innovations in the forest pathogenic fungi Armillaria.</title>
        <authorList>
            <person name="Sipos G."/>
            <person name="Prasanna A.N."/>
            <person name="Walter M.C."/>
            <person name="O'Connor E."/>
            <person name="Balint B."/>
            <person name="Krizsan K."/>
            <person name="Kiss B."/>
            <person name="Hess J."/>
            <person name="Varga T."/>
            <person name="Slot J."/>
            <person name="Riley R."/>
            <person name="Boka B."/>
            <person name="Rigling D."/>
            <person name="Barry K."/>
            <person name="Lee J."/>
            <person name="Mihaltcheva S."/>
            <person name="LaButti K."/>
            <person name="Lipzen A."/>
            <person name="Waldron R."/>
            <person name="Moloney N.M."/>
            <person name="Sperisen C."/>
            <person name="Kredics L."/>
            <person name="Vagvoelgyi C."/>
            <person name="Patrignani A."/>
            <person name="Fitzpatrick D."/>
            <person name="Nagy I."/>
            <person name="Doyle S."/>
            <person name="Anderson J.B."/>
            <person name="Grigoriev I.V."/>
            <person name="Gueldener U."/>
            <person name="Muensterkoetter M."/>
            <person name="Nagy L.G."/>
        </authorList>
    </citation>
    <scope>NUCLEOTIDE SEQUENCE [LARGE SCALE GENOMIC DNA]</scope>
    <source>
        <strain evidence="8">C18/9</strain>
    </source>
</reference>
<dbReference type="CDD" id="cd01647">
    <property type="entry name" value="RT_LTR"/>
    <property type="match status" value="1"/>
</dbReference>
<dbReference type="GO" id="GO:0016787">
    <property type="term" value="F:hydrolase activity"/>
    <property type="evidence" value="ECO:0007669"/>
    <property type="project" value="UniProtKB-KW"/>
</dbReference>
<keyword evidence="8" id="KW-1185">Reference proteome</keyword>
<dbReference type="PANTHER" id="PTHR37984:SF5">
    <property type="entry name" value="PROTEIN NYNRIN-LIKE"/>
    <property type="match status" value="1"/>
</dbReference>
<evidence type="ECO:0000256" key="4">
    <source>
        <dbReference type="ARBA" id="ARBA00022759"/>
    </source>
</evidence>
<proteinExistence type="predicted"/>
<evidence type="ECO:0000259" key="6">
    <source>
        <dbReference type="PROSITE" id="PS50878"/>
    </source>
</evidence>
<evidence type="ECO:0000256" key="2">
    <source>
        <dbReference type="ARBA" id="ARBA00022695"/>
    </source>
</evidence>
<dbReference type="Gene3D" id="2.40.70.10">
    <property type="entry name" value="Acid Proteases"/>
    <property type="match status" value="1"/>
</dbReference>
<dbReference type="EMBL" id="FUEG01000002">
    <property type="protein sequence ID" value="SJK99877.1"/>
    <property type="molecule type" value="Genomic_DNA"/>
</dbReference>
<keyword evidence="2" id="KW-0548">Nucleotidyltransferase</keyword>
<dbReference type="Gene3D" id="3.30.70.270">
    <property type="match status" value="2"/>
</dbReference>
<dbReference type="CDD" id="cd00303">
    <property type="entry name" value="retropepsin_like"/>
    <property type="match status" value="1"/>
</dbReference>
<dbReference type="PROSITE" id="PS50878">
    <property type="entry name" value="RT_POL"/>
    <property type="match status" value="1"/>
</dbReference>
<evidence type="ECO:0000313" key="7">
    <source>
        <dbReference type="EMBL" id="SJK99877.1"/>
    </source>
</evidence>
<dbReference type="GO" id="GO:0003964">
    <property type="term" value="F:RNA-directed DNA polymerase activity"/>
    <property type="evidence" value="ECO:0007669"/>
    <property type="project" value="UniProtKB-KW"/>
</dbReference>
<evidence type="ECO:0000256" key="1">
    <source>
        <dbReference type="ARBA" id="ARBA00022679"/>
    </source>
</evidence>
<dbReference type="CDD" id="cd09274">
    <property type="entry name" value="RNase_HI_RT_Ty3"/>
    <property type="match status" value="1"/>
</dbReference>
<dbReference type="Pfam" id="PF00078">
    <property type="entry name" value="RVT_1"/>
    <property type="match status" value="1"/>
</dbReference>
<dbReference type="AlphaFoldDB" id="A0A284QTV1"/>
<keyword evidence="5" id="KW-0511">Multifunctional enzyme</keyword>
<accession>A0A284QTV1</accession>
<dbReference type="OrthoDB" id="2446696at2759"/>
<evidence type="ECO:0000256" key="3">
    <source>
        <dbReference type="ARBA" id="ARBA00022722"/>
    </source>
</evidence>
<gene>
    <name evidence="7" type="ORF">ARMOST_03188</name>
</gene>
<dbReference type="Gene3D" id="3.10.10.10">
    <property type="entry name" value="HIV Type 1 Reverse Transcriptase, subunit A, domain 1"/>
    <property type="match status" value="1"/>
</dbReference>
<sequence>MRDQGCIDCNRTLEVVTLNATALSNHSLTVSLSSEVGSGTESDGSPIITILHFLALVDSGSSHCFVDSKYVEDHNLPTKPIPPVQLRLLDGSAGSHISQSITLPICFPSGDILSIDFYITHLDSSCNIVLRYNWLSRYNPLIDWVKHSITFGSPLLGASIPASTSAASDATASNRADIPCPIPIPIPTPVSKPTPRSRRAPPPYKPIYSYPTIPSFSAIATPKISIISAAAFVRACAEDGAQQYTFQPSAPSISGMAGSAAPLDMSDVPAEYHDFADVFSDLLSEKLPEHRPYDLKINLEEGTSPPLGPIYSLSESELKALCEFIDDNLRSGFITPSCSPHGAPVLFVKKKTSELRLCVDFHSLNKISKKDRYPLPLISDLLDSARSARIYTKLDLCHAYHLVRIAEGDEWKTAFRTHYGSFEWRVMPFGLTNAPAAFQRFVNDIFADMLDVSVVVYLDNILIYSDNPVDHRKHVREVLRRLRANQLYCKGSKCEFHRDSMEYLGYILSPEGLRMSKDKVKAILDWPVPQKVKDIQSFLGFANFYCHFIHEYSDIVIPLTCLTRKGTPWKFDDKCMATFNELKQAFTHAPILTHWVPDQQLVMETNASDYAIAAILSIYLEDGEIHPIAFLSRSLHNTELNYDTPDKELLAIFEAFKYWRHYLEGSADSIAIVTDHKNLEYFSTTKILTRQQVWWSKYLSQFNLVIRFRLGRLRGKPDTLTR</sequence>
<keyword evidence="4" id="KW-0255">Endonuclease</keyword>
<dbReference type="GO" id="GO:0004519">
    <property type="term" value="F:endonuclease activity"/>
    <property type="evidence" value="ECO:0007669"/>
    <property type="project" value="UniProtKB-KW"/>
</dbReference>
<evidence type="ECO:0000313" key="8">
    <source>
        <dbReference type="Proteomes" id="UP000219338"/>
    </source>
</evidence>
<dbReference type="InterPro" id="IPR041577">
    <property type="entry name" value="RT_RNaseH_2"/>
</dbReference>
<dbReference type="InterPro" id="IPR000477">
    <property type="entry name" value="RT_dom"/>
</dbReference>
<keyword evidence="1" id="KW-0808">Transferase</keyword>
<dbReference type="InterPro" id="IPR050951">
    <property type="entry name" value="Retrovirus_Pol_polyprotein"/>
</dbReference>
<keyword evidence="4" id="KW-0378">Hydrolase</keyword>
<dbReference type="InterPro" id="IPR021109">
    <property type="entry name" value="Peptidase_aspartic_dom_sf"/>
</dbReference>
<dbReference type="FunFam" id="3.30.70.270:FF:000020">
    <property type="entry name" value="Transposon Tf2-6 polyprotein-like Protein"/>
    <property type="match status" value="1"/>
</dbReference>
<dbReference type="Proteomes" id="UP000219338">
    <property type="component" value="Unassembled WGS sequence"/>
</dbReference>
<feature type="domain" description="Reverse transcriptase" evidence="6">
    <location>
        <begin position="329"/>
        <end position="508"/>
    </location>
</feature>
<dbReference type="STRING" id="47428.A0A284QTV1"/>
<dbReference type="Pfam" id="PF08284">
    <property type="entry name" value="RVP_2"/>
    <property type="match status" value="1"/>
</dbReference>
<dbReference type="SUPFAM" id="SSF56672">
    <property type="entry name" value="DNA/RNA polymerases"/>
    <property type="match status" value="1"/>
</dbReference>